<sequence length="397" mass="43944">MFSQSNNQTSSPYSLFGLGRLNEAGVGKTNALGKSGIAFSSETELNNLNPASYAGIFKNSFLFDIGIKGEKNNMATIDDQKSTTTYNFSNISMAIGLTDKSAIGFSLSPYSDVGYFLQGVTGSVEGNADTYSSDIEGSGGLNNAMLTYGRKFNNKLNLGVNASYYFGNIEETEVITINNDYLSINEKSYYRGIRFGVGAQYKVNEKLDIASVINLPVSLSGKQDRLVNKIVDYYSAEVEDIGGRSISSFKLPLEFTIGAKYVFADVLTVNADYKRSFWNATDMEDNLGSFTDQDFIGVGFEYFRNKNRYSYFDQVRYRLGFNADNGYLEVGGARVKNVAFTSGIGLPIRGSGNSFLNLSYSYGQRGVITTTLTEEKYHLFTVNISLSDIWFKKRKYD</sequence>
<keyword evidence="2" id="KW-1185">Reference proteome</keyword>
<dbReference type="SUPFAM" id="SSF56935">
    <property type="entry name" value="Porins"/>
    <property type="match status" value="1"/>
</dbReference>
<evidence type="ECO:0008006" key="3">
    <source>
        <dbReference type="Google" id="ProtNLM"/>
    </source>
</evidence>
<dbReference type="AlphaFoldDB" id="A0A345H9P8"/>
<organism evidence="1 2">
    <name type="scientific">Flavobacterium arcticum</name>
    <dbReference type="NCBI Taxonomy" id="1784713"/>
    <lineage>
        <taxon>Bacteria</taxon>
        <taxon>Pseudomonadati</taxon>
        <taxon>Bacteroidota</taxon>
        <taxon>Flavobacteriia</taxon>
        <taxon>Flavobacteriales</taxon>
        <taxon>Flavobacteriaceae</taxon>
        <taxon>Flavobacterium</taxon>
    </lineage>
</organism>
<dbReference type="EMBL" id="CP031188">
    <property type="protein sequence ID" value="AXG73308.1"/>
    <property type="molecule type" value="Genomic_DNA"/>
</dbReference>
<name>A0A345H9P8_9FLAO</name>
<accession>A0A345H9P8</accession>
<proteinExistence type="predicted"/>
<reference evidence="1 2" key="1">
    <citation type="submission" date="2018-07" db="EMBL/GenBank/DDBJ databases">
        <title>Complete genome sequence of Flavobacterium arcticum type strain SM1502T.</title>
        <authorList>
            <person name="Li Y."/>
            <person name="Li D.-D."/>
        </authorList>
    </citation>
    <scope>NUCLEOTIDE SEQUENCE [LARGE SCALE GENOMIC DNA]</scope>
    <source>
        <strain evidence="1 2">SM1502</strain>
    </source>
</reference>
<protein>
    <recommendedName>
        <fullName evidence="3">Aromatic hydrocarbon degradation protein</fullName>
    </recommendedName>
</protein>
<dbReference type="KEGG" id="fat:DVK85_03310"/>
<evidence type="ECO:0000313" key="2">
    <source>
        <dbReference type="Proteomes" id="UP000253951"/>
    </source>
</evidence>
<gene>
    <name evidence="1" type="ORF">DVK85_03310</name>
</gene>
<dbReference type="Proteomes" id="UP000253951">
    <property type="component" value="Chromosome"/>
</dbReference>
<dbReference type="Gene3D" id="2.40.160.60">
    <property type="entry name" value="Outer membrane protein transport protein (OMPP1/FadL/TodX)"/>
    <property type="match status" value="1"/>
</dbReference>
<evidence type="ECO:0000313" key="1">
    <source>
        <dbReference type="EMBL" id="AXG73308.1"/>
    </source>
</evidence>